<accession>A0A1M5N106</accession>
<keyword evidence="3" id="KW-1185">Reference proteome</keyword>
<evidence type="ECO:0000313" key="3">
    <source>
        <dbReference type="Proteomes" id="UP000184020"/>
    </source>
</evidence>
<dbReference type="EMBL" id="FQWF01000010">
    <property type="protein sequence ID" value="SHG83221.1"/>
    <property type="molecule type" value="Genomic_DNA"/>
</dbReference>
<name>A0A1M5N106_9FLAO</name>
<dbReference type="AlphaFoldDB" id="A0A1M5N106"/>
<evidence type="ECO:0000313" key="2">
    <source>
        <dbReference type="EMBL" id="SHG83221.1"/>
    </source>
</evidence>
<proteinExistence type="predicted"/>
<evidence type="ECO:0000256" key="1">
    <source>
        <dbReference type="SAM" id="Phobius"/>
    </source>
</evidence>
<keyword evidence="1" id="KW-0812">Transmembrane</keyword>
<dbReference type="STRING" id="229205.SAMN05444372_110114"/>
<feature type="transmembrane region" description="Helical" evidence="1">
    <location>
        <begin position="12"/>
        <end position="30"/>
    </location>
</feature>
<dbReference type="Proteomes" id="UP000184020">
    <property type="component" value="Unassembled WGS sequence"/>
</dbReference>
<keyword evidence="1" id="KW-1133">Transmembrane helix</keyword>
<sequence>MKLLTKTSRYYIFYTIPVILFSAIFIYFFLLEEIGESNESILLTRVKVIQSSTLKKEMVLC</sequence>
<protein>
    <submittedName>
        <fullName evidence="2">Uncharacterized protein</fullName>
    </submittedName>
</protein>
<organism evidence="2 3">
    <name type="scientific">Flavobacterium micromati</name>
    <dbReference type="NCBI Taxonomy" id="229205"/>
    <lineage>
        <taxon>Bacteria</taxon>
        <taxon>Pseudomonadati</taxon>
        <taxon>Bacteroidota</taxon>
        <taxon>Flavobacteriia</taxon>
        <taxon>Flavobacteriales</taxon>
        <taxon>Flavobacteriaceae</taxon>
        <taxon>Flavobacterium</taxon>
    </lineage>
</organism>
<gene>
    <name evidence="2" type="ORF">SAMN05444372_110114</name>
</gene>
<reference evidence="3" key="1">
    <citation type="submission" date="2016-11" db="EMBL/GenBank/DDBJ databases">
        <authorList>
            <person name="Varghese N."/>
            <person name="Submissions S."/>
        </authorList>
    </citation>
    <scope>NUCLEOTIDE SEQUENCE [LARGE SCALE GENOMIC DNA]</scope>
    <source>
        <strain evidence="3">DSM 17659</strain>
    </source>
</reference>
<keyword evidence="1" id="KW-0472">Membrane</keyword>